<feature type="compositionally biased region" description="Basic and acidic residues" evidence="1">
    <location>
        <begin position="1190"/>
        <end position="1200"/>
    </location>
</feature>
<feature type="compositionally biased region" description="Basic and acidic residues" evidence="1">
    <location>
        <begin position="1150"/>
        <end position="1160"/>
    </location>
</feature>
<dbReference type="EMBL" id="LSYV01000034">
    <property type="protein sequence ID" value="KXZ47724.1"/>
    <property type="molecule type" value="Genomic_DNA"/>
</dbReference>
<name>A0A150GD06_GONPE</name>
<feature type="region of interest" description="Disordered" evidence="1">
    <location>
        <begin position="1011"/>
        <end position="1098"/>
    </location>
</feature>
<feature type="region of interest" description="Disordered" evidence="1">
    <location>
        <begin position="620"/>
        <end position="809"/>
    </location>
</feature>
<evidence type="ECO:0000313" key="2">
    <source>
        <dbReference type="EMBL" id="KXZ47724.1"/>
    </source>
</evidence>
<gene>
    <name evidence="2" type="ORF">GPECTOR_33g606</name>
</gene>
<reference evidence="3" key="1">
    <citation type="journal article" date="2016" name="Nat. Commun.">
        <title>The Gonium pectorale genome demonstrates co-option of cell cycle regulation during the evolution of multicellularity.</title>
        <authorList>
            <person name="Hanschen E.R."/>
            <person name="Marriage T.N."/>
            <person name="Ferris P.J."/>
            <person name="Hamaji T."/>
            <person name="Toyoda A."/>
            <person name="Fujiyama A."/>
            <person name="Neme R."/>
            <person name="Noguchi H."/>
            <person name="Minakuchi Y."/>
            <person name="Suzuki M."/>
            <person name="Kawai-Toyooka H."/>
            <person name="Smith D.R."/>
            <person name="Sparks H."/>
            <person name="Anderson J."/>
            <person name="Bakaric R."/>
            <person name="Luria V."/>
            <person name="Karger A."/>
            <person name="Kirschner M.W."/>
            <person name="Durand P.M."/>
            <person name="Michod R.E."/>
            <person name="Nozaki H."/>
            <person name="Olson B.J."/>
        </authorList>
    </citation>
    <scope>NUCLEOTIDE SEQUENCE [LARGE SCALE GENOMIC DNA]</scope>
    <source>
        <strain evidence="3">NIES-2863</strain>
    </source>
</reference>
<feature type="compositionally biased region" description="Gly residues" evidence="1">
    <location>
        <begin position="302"/>
        <end position="311"/>
    </location>
</feature>
<protein>
    <submittedName>
        <fullName evidence="2">Uncharacterized protein</fullName>
    </submittedName>
</protein>
<evidence type="ECO:0000313" key="3">
    <source>
        <dbReference type="Proteomes" id="UP000075714"/>
    </source>
</evidence>
<feature type="region of interest" description="Disordered" evidence="1">
    <location>
        <begin position="1150"/>
        <end position="1211"/>
    </location>
</feature>
<feature type="region of interest" description="Disordered" evidence="1">
    <location>
        <begin position="447"/>
        <end position="539"/>
    </location>
</feature>
<dbReference type="OrthoDB" id="553338at2759"/>
<feature type="compositionally biased region" description="Basic and acidic residues" evidence="1">
    <location>
        <begin position="1171"/>
        <end position="1180"/>
    </location>
</feature>
<feature type="compositionally biased region" description="Low complexity" evidence="1">
    <location>
        <begin position="1011"/>
        <end position="1023"/>
    </location>
</feature>
<evidence type="ECO:0000256" key="1">
    <source>
        <dbReference type="SAM" id="MobiDB-lite"/>
    </source>
</evidence>
<dbReference type="Proteomes" id="UP000075714">
    <property type="component" value="Unassembled WGS sequence"/>
</dbReference>
<keyword evidence="3" id="KW-1185">Reference proteome</keyword>
<sequence length="1306" mass="129487">MPGGPSAGLITTRDSILGYERSSHGYLLVLVCELSCPHTFVRLKLSELLNALDMLLGPGLSRLLADAPTAAALRHRLSKQQDILQALAGNADGSPDGQQSPPLPTGALEAMLLRRLSEPAAQDPAPAFYGPAASRPQPLLEPAASAFMALRRCGLPHISSHLLDLSPAAPSGIGAILLSDMGPPASTGKGNGRGGSEIAAAARDSEALRAARECVQPPDSQLWPLILDEMRALEGRPSSDTDAASATGGGSSRRICSLDLSGLEPGLTVSAIMLRLGGPTASAAASESGSNAGVPASKQSSKGGGSDGSGGSTSTAATQQRRHCWVGWVVAYLLDEQMSAALFLSPGDPLMKVKLANYKSLPYAVATGDAAAPPRVLAALKVAAAHHERAFPGTAPPLWSEARRLAAGDPPVAVEAEAELEKLEAEVIAAADDPPPLEEMPTLALPAQAEEPQREQQRVTPLTIEDGRGSGDAGGAIRGGSGGGATEFEPTLSGGVPASKAQQPPPLRPLSPSLPLQQQQRSPSFPLARQRRPAPLIISSRDSPAGLVYTRDGASTGVLMGSATIAADWGLGTATSAFGLGTASTTTADVEGFNNNINADGDGQAAGGGAAAAAAGVVSRSSRRSSVSPQGSGSGPVAEQQAPFLKSSSSSSSEAQYGGDRGGVSPSRRRISEPLTPVTQPMTNPGGRRSFPGVADLPPGRQTAPSALLPPAGGKASSFTAPGGTPAGRYTPASSNSSGEYDLGSMDALSGGPGLPASIGSSPDTHLVKSRSGVGRQLSRSQMASREATLSSDDDGDGSMLGSSRGGGAATVSVLAGTLRRRGGGSDGDDEFLAAAASVAAAGAGTSQQAAVPPREATGSPALPAAIPAVAARALGGAAPRFASVPNAPAPPGAMLGTGVAMKPPSSRSAAGAGGKESARTATMAPAAGHHVHAAWYATGVVRKSTPLMVAASAIGAASAGGSAAGSPAADRRHTSPAIAAPAGAGVGAGAGASVGGQTRSVSRLATATASPLGASAAAPGRAGAEGYGDGGARRSVGSSAGSSSSATGSQSSSLSVSADGDAAERGGRLAASEPAARRPAKPRPEPSQGHDDEELPRDGRVLPERLRGAAPMAAFSLPLREAATLVAQAMGGAERGAAATAAAAREHAGWQRAHLRSEEAATAPADDEEAVLRRERGHTGAEAAPQRRGGAERAARRAAPEPAGEGLRSAVVGRSEVREAGQGGGPAVNPGSGGIVASRDVGYIIATAVAAATAAATAPAQALATVLAPPDSTVAPPVAAAVALDQRPEWVEAQSARSAANQVGL</sequence>
<feature type="compositionally biased region" description="Low complexity" evidence="1">
    <location>
        <begin position="510"/>
        <end position="524"/>
    </location>
</feature>
<proteinExistence type="predicted"/>
<feature type="region of interest" description="Disordered" evidence="1">
    <location>
        <begin position="283"/>
        <end position="317"/>
    </location>
</feature>
<feature type="compositionally biased region" description="Low complexity" evidence="1">
    <location>
        <begin position="620"/>
        <end position="638"/>
    </location>
</feature>
<organism evidence="2 3">
    <name type="scientific">Gonium pectorale</name>
    <name type="common">Green alga</name>
    <dbReference type="NCBI Taxonomy" id="33097"/>
    <lineage>
        <taxon>Eukaryota</taxon>
        <taxon>Viridiplantae</taxon>
        <taxon>Chlorophyta</taxon>
        <taxon>core chlorophytes</taxon>
        <taxon>Chlorophyceae</taxon>
        <taxon>CS clade</taxon>
        <taxon>Chlamydomonadales</taxon>
        <taxon>Volvocaceae</taxon>
        <taxon>Gonium</taxon>
    </lineage>
</organism>
<accession>A0A150GD06</accession>
<feature type="compositionally biased region" description="Gly residues" evidence="1">
    <location>
        <begin position="470"/>
        <end position="485"/>
    </location>
</feature>
<feature type="compositionally biased region" description="Low complexity" evidence="1">
    <location>
        <begin position="283"/>
        <end position="301"/>
    </location>
</feature>
<feature type="compositionally biased region" description="Polar residues" evidence="1">
    <location>
        <begin position="778"/>
        <end position="790"/>
    </location>
</feature>
<feature type="region of interest" description="Disordered" evidence="1">
    <location>
        <begin position="903"/>
        <end position="923"/>
    </location>
</feature>
<feature type="compositionally biased region" description="Basic and acidic residues" evidence="1">
    <location>
        <begin position="1083"/>
        <end position="1098"/>
    </location>
</feature>
<comment type="caution">
    <text evidence="2">The sequence shown here is derived from an EMBL/GenBank/DDBJ whole genome shotgun (WGS) entry which is preliminary data.</text>
</comment>
<feature type="compositionally biased region" description="Low complexity" evidence="1">
    <location>
        <begin position="1034"/>
        <end position="1061"/>
    </location>
</feature>